<evidence type="ECO:0000313" key="3">
    <source>
        <dbReference type="EMBL" id="CEL95690.1"/>
    </source>
</evidence>
<keyword evidence="4" id="KW-1185">Reference proteome</keyword>
<dbReference type="InParanoid" id="A0A0G4EHM8"/>
<feature type="compositionally biased region" description="Gly residues" evidence="2">
    <location>
        <begin position="285"/>
        <end position="296"/>
    </location>
</feature>
<feature type="compositionally biased region" description="Pro residues" evidence="2">
    <location>
        <begin position="243"/>
        <end position="255"/>
    </location>
</feature>
<sequence length="325" mass="35656">MDSAHAPHQRLKEAPAMRRDREHKKAPAPPKVHTEEDRGISRQNAVKDEIMWDESQGGREYLKRFVVAGCSLLPSQRGASSWHPNTPPVSDQEKLEVEAALKSWKSNYEDLERCFDYCEMAFKRCAFRLTIFGKETEDRTTNSDDAAKRTRDLTQQLEKAGEDYQREKRRRIDLLHYEALSRDINTLKVRPDLEKAIREQEAKLETLEKETSSIEGQQSDVTKRAQLLIHTWQELNAHIIPLLPPTPVRPAPAQPPSQAKESGTRAAPTGGATSGTARTQTTTGGASGVKSGGGASSSGAAKGAPAGTKNAFDVGASASTAMNVG</sequence>
<dbReference type="AlphaFoldDB" id="A0A0G4EHM8"/>
<evidence type="ECO:0000313" key="4">
    <source>
        <dbReference type="Proteomes" id="UP000041254"/>
    </source>
</evidence>
<dbReference type="VEuPathDB" id="CryptoDB:Vbra_12013"/>
<feature type="compositionally biased region" description="Basic and acidic residues" evidence="2">
    <location>
        <begin position="10"/>
        <end position="25"/>
    </location>
</feature>
<dbReference type="EMBL" id="CDMY01000235">
    <property type="protein sequence ID" value="CEL95690.1"/>
    <property type="molecule type" value="Genomic_DNA"/>
</dbReference>
<gene>
    <name evidence="3" type="ORF">Vbra_12013</name>
</gene>
<feature type="compositionally biased region" description="Low complexity" evidence="2">
    <location>
        <begin position="264"/>
        <end position="284"/>
    </location>
</feature>
<reference evidence="3 4" key="1">
    <citation type="submission" date="2014-11" db="EMBL/GenBank/DDBJ databases">
        <authorList>
            <person name="Zhu J."/>
            <person name="Qi W."/>
            <person name="Song R."/>
        </authorList>
    </citation>
    <scope>NUCLEOTIDE SEQUENCE [LARGE SCALE GENOMIC DNA]</scope>
</reference>
<dbReference type="Proteomes" id="UP000041254">
    <property type="component" value="Unassembled WGS sequence"/>
</dbReference>
<feature type="compositionally biased region" description="Low complexity" evidence="2">
    <location>
        <begin position="297"/>
        <end position="309"/>
    </location>
</feature>
<evidence type="ECO:0000256" key="2">
    <source>
        <dbReference type="SAM" id="MobiDB-lite"/>
    </source>
</evidence>
<keyword evidence="1" id="KW-0175">Coiled coil</keyword>
<accession>A0A0G4EHM8</accession>
<feature type="coiled-coil region" evidence="1">
    <location>
        <begin position="150"/>
        <end position="217"/>
    </location>
</feature>
<feature type="region of interest" description="Disordered" evidence="2">
    <location>
        <begin position="1"/>
        <end position="46"/>
    </location>
</feature>
<feature type="compositionally biased region" description="Basic and acidic residues" evidence="2">
    <location>
        <begin position="32"/>
        <end position="46"/>
    </location>
</feature>
<name>A0A0G4EHM8_VITBC</name>
<organism evidence="3 4">
    <name type="scientific">Vitrella brassicaformis (strain CCMP3155)</name>
    <dbReference type="NCBI Taxonomy" id="1169540"/>
    <lineage>
        <taxon>Eukaryota</taxon>
        <taxon>Sar</taxon>
        <taxon>Alveolata</taxon>
        <taxon>Colpodellida</taxon>
        <taxon>Vitrellaceae</taxon>
        <taxon>Vitrella</taxon>
    </lineage>
</organism>
<evidence type="ECO:0000256" key="1">
    <source>
        <dbReference type="SAM" id="Coils"/>
    </source>
</evidence>
<proteinExistence type="predicted"/>
<protein>
    <submittedName>
        <fullName evidence="3">Uncharacterized protein</fullName>
    </submittedName>
</protein>
<feature type="region of interest" description="Disordered" evidence="2">
    <location>
        <begin position="243"/>
        <end position="325"/>
    </location>
</feature>